<comment type="similarity">
    <text evidence="1">Belongs to the sulfatase family.</text>
</comment>
<sequence length="869" mass="96878">MIKRIFAGIIALLPLAAGAQEIGANFNHDPEIIDFTYLAKTPVEWVRTTPYIFEYIRGEKDPATSPGLQNVIDAKKKGYKVAFGFRWDFKKYKLRIPAPGSAEEKKYFATATAILDRVGPYIDVFKLGNEPNLETMEPDLQRNAAGVVPLVRFTERLLTEVLEPYYRQHPALRRPDVYTGSLPRLFMKAEQQKPGVAGLIKLAQDNKAIKGLAVHLHISDSLEMEEAFRYVRSIMPAKPVIIPEFSLFRLYNKHVADELGDSQAGRSFADKYGYAHHMKLYQWYSKANTERVSAKEWEDMFASRTWFPQHFMRTYYRYFQKYGVVLATYGYLSQSAPKKMGPHSPTWFINPIFPMKSLQPQPDGSFTPNPLWFNDFVDIVEQGKKNKPLAAKPNIIILYADDLGYGDVGCYGATAVKTPHVDRLAANGVRFTDAHCTAATCTPSRLSLLTGRYAFRNNAAILPGDAPLLMQPGGLTLPGILQQAGYTTAVIGKWHLGLGRGAIDWNGHIGPGPNEIGFNYSFIIPATTDRVPTVFVENGKVPQLDPNDPIAVSYTQQVGEEPTGLSHPELLKQKADTQHSNTIINGISRIGYMTGGKAARWVDEEIPLVLNAKAKQFIIKNRNQPFFLYYPYPNIHVPRAPNRQFAGSTRLGARGDVIAEMDWMTGQVMQLLDSLGIAENTLVIFSSDNGPVLDDGYEDQAEERNGSHQPSGIYRGGKYSAFEAGTRMPTITYWPGTIKSGVSGALCSQVDLLASLAALAGQPLPTGAALDSRNALDVWLGRSANGRAYLLEESYTLALRRGEWKYIAPQQKPAPDWLRNKKIENGLQPTAQLYNLKRDPREQQNVADQYPAVARDLQAALEKIKQDKP</sequence>
<dbReference type="InterPro" id="IPR000917">
    <property type="entry name" value="Sulfatase_N"/>
</dbReference>
<dbReference type="Gene3D" id="3.40.720.10">
    <property type="entry name" value="Alkaline Phosphatase, subunit A"/>
    <property type="match status" value="1"/>
</dbReference>
<feature type="chain" id="PRO_5021924346" evidence="5">
    <location>
        <begin position="20"/>
        <end position="869"/>
    </location>
</feature>
<dbReference type="EMBL" id="VLLG01000003">
    <property type="protein sequence ID" value="TWI87881.1"/>
    <property type="molecule type" value="Genomic_DNA"/>
</dbReference>
<keyword evidence="8" id="KW-1185">Reference proteome</keyword>
<gene>
    <name evidence="7" type="ORF">LX66_1955</name>
</gene>
<dbReference type="GO" id="GO:0004065">
    <property type="term" value="F:arylsulfatase activity"/>
    <property type="evidence" value="ECO:0007669"/>
    <property type="project" value="TreeGrafter"/>
</dbReference>
<dbReference type="RefSeq" id="WP_244620355.1">
    <property type="nucleotide sequence ID" value="NZ_BAAAFY010000001.1"/>
</dbReference>
<feature type="domain" description="Sulfatase N-terminal" evidence="6">
    <location>
        <begin position="393"/>
        <end position="497"/>
    </location>
</feature>
<keyword evidence="3" id="KW-0378">Hydrolase</keyword>
<dbReference type="PROSITE" id="PS00523">
    <property type="entry name" value="SULFATASE_1"/>
    <property type="match status" value="1"/>
</dbReference>
<dbReference type="CDD" id="cd16143">
    <property type="entry name" value="ARS_like"/>
    <property type="match status" value="1"/>
</dbReference>
<dbReference type="PANTHER" id="PTHR42693:SF53">
    <property type="entry name" value="ENDO-4-O-SULFATASE"/>
    <property type="match status" value="1"/>
</dbReference>
<dbReference type="PANTHER" id="PTHR42693">
    <property type="entry name" value="ARYLSULFATASE FAMILY MEMBER"/>
    <property type="match status" value="1"/>
</dbReference>
<evidence type="ECO:0000256" key="3">
    <source>
        <dbReference type="ARBA" id="ARBA00022801"/>
    </source>
</evidence>
<dbReference type="Pfam" id="PF00884">
    <property type="entry name" value="Sulfatase"/>
    <property type="match status" value="2"/>
</dbReference>
<feature type="signal peptide" evidence="5">
    <location>
        <begin position="1"/>
        <end position="19"/>
    </location>
</feature>
<organism evidence="7 8">
    <name type="scientific">Chitinophaga japonensis</name>
    <name type="common">Flexibacter japonensis</name>
    <dbReference type="NCBI Taxonomy" id="104662"/>
    <lineage>
        <taxon>Bacteria</taxon>
        <taxon>Pseudomonadati</taxon>
        <taxon>Bacteroidota</taxon>
        <taxon>Chitinophagia</taxon>
        <taxon>Chitinophagales</taxon>
        <taxon>Chitinophagaceae</taxon>
        <taxon>Chitinophaga</taxon>
    </lineage>
</organism>
<dbReference type="GO" id="GO:0046872">
    <property type="term" value="F:metal ion binding"/>
    <property type="evidence" value="ECO:0007669"/>
    <property type="project" value="UniProtKB-KW"/>
</dbReference>
<evidence type="ECO:0000256" key="5">
    <source>
        <dbReference type="SAM" id="SignalP"/>
    </source>
</evidence>
<reference evidence="7 8" key="1">
    <citation type="journal article" date="2013" name="Stand. Genomic Sci.">
        <title>Genomic Encyclopedia of Type Strains, Phase I: The one thousand microbial genomes (KMG-I) project.</title>
        <authorList>
            <person name="Kyrpides N.C."/>
            <person name="Woyke T."/>
            <person name="Eisen J.A."/>
            <person name="Garrity G."/>
            <person name="Lilburn T.G."/>
            <person name="Beck B.J."/>
            <person name="Whitman W.B."/>
            <person name="Hugenholtz P."/>
            <person name="Klenk H.P."/>
        </authorList>
    </citation>
    <scope>NUCLEOTIDE SEQUENCE [LARGE SCALE GENOMIC DNA]</scope>
    <source>
        <strain evidence="7 8">DSM 13484</strain>
    </source>
</reference>
<evidence type="ECO:0000256" key="2">
    <source>
        <dbReference type="ARBA" id="ARBA00022723"/>
    </source>
</evidence>
<keyword evidence="5" id="KW-0732">Signal</keyword>
<dbReference type="InterPro" id="IPR024607">
    <property type="entry name" value="Sulfatase_CS"/>
</dbReference>
<dbReference type="Proteomes" id="UP000316778">
    <property type="component" value="Unassembled WGS sequence"/>
</dbReference>
<keyword evidence="4" id="KW-0106">Calcium</keyword>
<evidence type="ECO:0000256" key="4">
    <source>
        <dbReference type="ARBA" id="ARBA00022837"/>
    </source>
</evidence>
<evidence type="ECO:0000313" key="7">
    <source>
        <dbReference type="EMBL" id="TWI87881.1"/>
    </source>
</evidence>
<evidence type="ECO:0000259" key="6">
    <source>
        <dbReference type="Pfam" id="PF00884"/>
    </source>
</evidence>
<name>A0A562T2L8_CHIJA</name>
<feature type="domain" description="Sulfatase N-terminal" evidence="6">
    <location>
        <begin position="612"/>
        <end position="761"/>
    </location>
</feature>
<evidence type="ECO:0000256" key="1">
    <source>
        <dbReference type="ARBA" id="ARBA00008779"/>
    </source>
</evidence>
<dbReference type="InterPro" id="IPR050738">
    <property type="entry name" value="Sulfatase"/>
</dbReference>
<comment type="caution">
    <text evidence="7">The sequence shown here is derived from an EMBL/GenBank/DDBJ whole genome shotgun (WGS) entry which is preliminary data.</text>
</comment>
<proteinExistence type="inferred from homology"/>
<evidence type="ECO:0000313" key="8">
    <source>
        <dbReference type="Proteomes" id="UP000316778"/>
    </source>
</evidence>
<accession>A0A562T2L8</accession>
<dbReference type="InterPro" id="IPR017850">
    <property type="entry name" value="Alkaline_phosphatase_core_sf"/>
</dbReference>
<dbReference type="AlphaFoldDB" id="A0A562T2L8"/>
<dbReference type="PROSITE" id="PS00149">
    <property type="entry name" value="SULFATASE_2"/>
    <property type="match status" value="1"/>
</dbReference>
<dbReference type="SUPFAM" id="SSF53649">
    <property type="entry name" value="Alkaline phosphatase-like"/>
    <property type="match status" value="1"/>
</dbReference>
<keyword evidence="2" id="KW-0479">Metal-binding</keyword>
<protein>
    <submittedName>
        <fullName evidence="7">Arylsulfatase A-like enzyme</fullName>
    </submittedName>
</protein>
<dbReference type="Gene3D" id="3.30.1120.10">
    <property type="match status" value="1"/>
</dbReference>